<comment type="caution">
    <text evidence="1">The sequence shown here is derived from an EMBL/GenBank/DDBJ whole genome shotgun (WGS) entry which is preliminary data.</text>
</comment>
<dbReference type="PIRSF" id="PIRSF004982">
    <property type="entry name" value="SlP"/>
    <property type="match status" value="1"/>
</dbReference>
<proteinExistence type="predicted"/>
<dbReference type="KEGG" id="hpar:AL518_16145"/>
<dbReference type="PANTHER" id="PTHR37530:SF1">
    <property type="entry name" value="OUTER MEMBRANE PROTEIN SLP"/>
    <property type="match status" value="1"/>
</dbReference>
<dbReference type="EMBL" id="NQMS01000001">
    <property type="protein sequence ID" value="PAV98748.1"/>
    <property type="molecule type" value="Genomic_DNA"/>
</dbReference>
<dbReference type="Pfam" id="PF03843">
    <property type="entry name" value="Slp"/>
    <property type="match status" value="1"/>
</dbReference>
<gene>
    <name evidence="1" type="ORF">CJD50_04620</name>
</gene>
<organism evidence="1 2">
    <name type="scientific">Hafnia paralvei</name>
    <dbReference type="NCBI Taxonomy" id="546367"/>
    <lineage>
        <taxon>Bacteria</taxon>
        <taxon>Pseudomonadati</taxon>
        <taxon>Pseudomonadota</taxon>
        <taxon>Gammaproteobacteria</taxon>
        <taxon>Enterobacterales</taxon>
        <taxon>Hafniaceae</taxon>
        <taxon>Hafnia</taxon>
    </lineage>
</organism>
<keyword evidence="2" id="KW-1185">Reference proteome</keyword>
<evidence type="ECO:0000313" key="2">
    <source>
        <dbReference type="Proteomes" id="UP000218796"/>
    </source>
</evidence>
<reference evidence="1 2" key="1">
    <citation type="submission" date="2017-08" db="EMBL/GenBank/DDBJ databases">
        <title>Draft Genome Sequence of Hafnia alvei CITHA-6 Isolated from Raw Bovine Milk.</title>
        <authorList>
            <person name="Culligan E.P."/>
            <person name="Mcsweeney A."/>
            <person name="O'Doherty C."/>
            <person name="Gleeson E."/>
            <person name="O'Riordan D."/>
            <person name="Sleator R.D."/>
        </authorList>
    </citation>
    <scope>NUCLEOTIDE SEQUENCE [LARGE SCALE GENOMIC DNA]</scope>
    <source>
        <strain evidence="1 2">CITHA-6</strain>
    </source>
</reference>
<evidence type="ECO:0000313" key="1">
    <source>
        <dbReference type="EMBL" id="PAV98748.1"/>
    </source>
</evidence>
<dbReference type="RefSeq" id="WP_008813275.1">
    <property type="nucleotide sequence ID" value="NZ_CAUFSP010000001.1"/>
</dbReference>
<sequence>MLITSSSLISKCKKTIGIITLSGVFILSGCSSIPKSIEGNNSPILQKNFTSVHNSPNLYQGQQVRFGGTVVNVINRDNATLLEIAVLPLDSSAKPEINQPYQGRIIAKSDKFLDPVNFRNHLVTVLGTLTGSQKGTVGKTPYNFVTMNIEGYQVWHLTETIQPIAEWDYGFGPYWQAGQWNNGFGPDWGWYAADEGQVVTTVTQ</sequence>
<dbReference type="AlphaFoldDB" id="A0A2A2MII7"/>
<protein>
    <recommendedName>
        <fullName evidence="3">Slp family lipoprotein</fullName>
    </recommendedName>
</protein>
<accession>A0A2A2MII7</accession>
<dbReference type="PANTHER" id="PTHR37530">
    <property type="entry name" value="OUTER MEMBRANE PROTEIN SLP"/>
    <property type="match status" value="1"/>
</dbReference>
<dbReference type="GO" id="GO:0019867">
    <property type="term" value="C:outer membrane"/>
    <property type="evidence" value="ECO:0007669"/>
    <property type="project" value="InterPro"/>
</dbReference>
<dbReference type="OrthoDB" id="5295757at2"/>
<dbReference type="NCBIfam" id="TIGR00752">
    <property type="entry name" value="slp"/>
    <property type="match status" value="1"/>
</dbReference>
<name>A0A2A2MII7_9GAMM</name>
<evidence type="ECO:0008006" key="3">
    <source>
        <dbReference type="Google" id="ProtNLM"/>
    </source>
</evidence>
<dbReference type="Proteomes" id="UP000218796">
    <property type="component" value="Unassembled WGS sequence"/>
</dbReference>
<dbReference type="InterPro" id="IPR004658">
    <property type="entry name" value="OMP_Slp"/>
</dbReference>